<evidence type="ECO:0000256" key="4">
    <source>
        <dbReference type="ARBA" id="ARBA00022729"/>
    </source>
</evidence>
<comment type="caution">
    <text evidence="11">The sequence shown here is derived from an EMBL/GenBank/DDBJ whole genome shotgun (WGS) entry which is preliminary data.</text>
</comment>
<evidence type="ECO:0000256" key="2">
    <source>
        <dbReference type="ARBA" id="ARBA00007495"/>
    </source>
</evidence>
<dbReference type="InterPro" id="IPR017853">
    <property type="entry name" value="GH"/>
</dbReference>
<dbReference type="Gene3D" id="3.20.20.80">
    <property type="entry name" value="Glycosidases"/>
    <property type="match status" value="1"/>
</dbReference>
<dbReference type="Proteomes" id="UP000034562">
    <property type="component" value="Unassembled WGS sequence"/>
</dbReference>
<evidence type="ECO:0000259" key="10">
    <source>
        <dbReference type="PROSITE" id="PS51760"/>
    </source>
</evidence>
<dbReference type="GO" id="GO:0045493">
    <property type="term" value="P:xylan catabolic process"/>
    <property type="evidence" value="ECO:0007669"/>
    <property type="project" value="UniProtKB-KW"/>
</dbReference>
<keyword evidence="7 9" id="KW-0326">Glycosidase</keyword>
<dbReference type="SMART" id="SM00633">
    <property type="entry name" value="Glyco_10"/>
    <property type="match status" value="1"/>
</dbReference>
<dbReference type="GO" id="GO:0031176">
    <property type="term" value="F:endo-1,4-beta-xylanase activity"/>
    <property type="evidence" value="ECO:0007669"/>
    <property type="project" value="UniProtKB-EC"/>
</dbReference>
<protein>
    <recommendedName>
        <fullName evidence="9">Beta-xylanase</fullName>
        <ecNumber evidence="9">3.2.1.8</ecNumber>
    </recommendedName>
</protein>
<dbReference type="EMBL" id="LBZK01000033">
    <property type="protein sequence ID" value="KKR69956.1"/>
    <property type="molecule type" value="Genomic_DNA"/>
</dbReference>
<evidence type="ECO:0000256" key="7">
    <source>
        <dbReference type="ARBA" id="ARBA00023295"/>
    </source>
</evidence>
<evidence type="ECO:0000256" key="8">
    <source>
        <dbReference type="ARBA" id="ARBA00023326"/>
    </source>
</evidence>
<sequence length="325" mass="37938">MKLVDLFNKRDIYFGASVLPKLFEKYPIYTETLSSEFDMVASENSEKWSTIHPNLNEYFFDEADKLVNFASDNKMASRGHVLVYSRKMPDWFNNLKDKNEMEKQLEEHVKTIAGRYKGKIYAWDVINEEFDFDGNHQQSPLYKVLGDSYIEKSFKWAHEADPTAKLFVNEFGIDEMNSRSDLTYKMIEELLAKNVPVHGIGFQMHRALGTDDWFPCIPDMESLRKNFERFEKLGLEIHITEMDIPIQKGTGTYEERLVEQAKAYKEILEVALSIKAFKALVVWGVSDASNWIDWISKEKDAPLLFDRGYKKKPAYFSMMEAFSQN</sequence>
<feature type="domain" description="GH10" evidence="10">
    <location>
        <begin position="1"/>
        <end position="321"/>
    </location>
</feature>
<dbReference type="SUPFAM" id="SSF51445">
    <property type="entry name" value="(Trans)glycosidases"/>
    <property type="match status" value="1"/>
</dbReference>
<name>A0A0G0T5F5_9BACT</name>
<dbReference type="PANTHER" id="PTHR31490:SF88">
    <property type="entry name" value="BETA-XYLANASE"/>
    <property type="match status" value="1"/>
</dbReference>
<dbReference type="InterPro" id="IPR001000">
    <property type="entry name" value="GH10_dom"/>
</dbReference>
<evidence type="ECO:0000256" key="3">
    <source>
        <dbReference type="ARBA" id="ARBA00022651"/>
    </source>
</evidence>
<accession>A0A0G0T5F5</accession>
<dbReference type="PATRIC" id="fig|1618563.3.peg.581"/>
<comment type="catalytic activity">
    <reaction evidence="1 9">
        <text>Endohydrolysis of (1-&gt;4)-beta-D-xylosidic linkages in xylans.</text>
        <dbReference type="EC" id="3.2.1.8"/>
    </reaction>
</comment>
<dbReference type="PRINTS" id="PR00134">
    <property type="entry name" value="GLHYDRLASE10"/>
</dbReference>
<keyword evidence="8 9" id="KW-0624">Polysaccharide degradation</keyword>
<proteinExistence type="inferred from homology"/>
<keyword evidence="4" id="KW-0732">Signal</keyword>
<evidence type="ECO:0000313" key="11">
    <source>
        <dbReference type="EMBL" id="KKR69956.1"/>
    </source>
</evidence>
<dbReference type="InterPro" id="IPR044846">
    <property type="entry name" value="GH10"/>
</dbReference>
<gene>
    <name evidence="11" type="ORF">UU12_C0033G0007</name>
</gene>
<organism evidence="11 12">
    <name type="scientific">Candidatus Woesebacteria bacterium GW2011_GWA2_40_7b</name>
    <dbReference type="NCBI Taxonomy" id="1618563"/>
    <lineage>
        <taxon>Bacteria</taxon>
        <taxon>Candidatus Woeseibacteriota</taxon>
    </lineage>
</organism>
<evidence type="ECO:0000256" key="6">
    <source>
        <dbReference type="ARBA" id="ARBA00023277"/>
    </source>
</evidence>
<dbReference type="EC" id="3.2.1.8" evidence="9"/>
<evidence type="ECO:0000256" key="9">
    <source>
        <dbReference type="RuleBase" id="RU361174"/>
    </source>
</evidence>
<evidence type="ECO:0000313" key="12">
    <source>
        <dbReference type="Proteomes" id="UP000034562"/>
    </source>
</evidence>
<dbReference type="Pfam" id="PF00331">
    <property type="entry name" value="Glyco_hydro_10"/>
    <property type="match status" value="1"/>
</dbReference>
<evidence type="ECO:0000256" key="1">
    <source>
        <dbReference type="ARBA" id="ARBA00000681"/>
    </source>
</evidence>
<evidence type="ECO:0000256" key="5">
    <source>
        <dbReference type="ARBA" id="ARBA00022801"/>
    </source>
</evidence>
<dbReference type="STRING" id="1618563.UU12_C0033G0007"/>
<keyword evidence="3 11" id="KW-0858">Xylan degradation</keyword>
<dbReference type="AlphaFoldDB" id="A0A0G0T5F5"/>
<dbReference type="PROSITE" id="PS51760">
    <property type="entry name" value="GH10_2"/>
    <property type="match status" value="1"/>
</dbReference>
<comment type="similarity">
    <text evidence="2 9">Belongs to the glycosyl hydrolase 10 (cellulase F) family.</text>
</comment>
<reference evidence="11 12" key="1">
    <citation type="journal article" date="2015" name="Nature">
        <title>rRNA introns, odd ribosomes, and small enigmatic genomes across a large radiation of phyla.</title>
        <authorList>
            <person name="Brown C.T."/>
            <person name="Hug L.A."/>
            <person name="Thomas B.C."/>
            <person name="Sharon I."/>
            <person name="Castelle C.J."/>
            <person name="Singh A."/>
            <person name="Wilkins M.J."/>
            <person name="Williams K.H."/>
            <person name="Banfield J.F."/>
        </authorList>
    </citation>
    <scope>NUCLEOTIDE SEQUENCE [LARGE SCALE GENOMIC DNA]</scope>
</reference>
<keyword evidence="6 9" id="KW-0119">Carbohydrate metabolism</keyword>
<dbReference type="PANTHER" id="PTHR31490">
    <property type="entry name" value="GLYCOSYL HYDROLASE"/>
    <property type="match status" value="1"/>
</dbReference>
<keyword evidence="5 9" id="KW-0378">Hydrolase</keyword>